<feature type="domain" description="Tyrosine specific protein phosphatases" evidence="2">
    <location>
        <begin position="120"/>
        <end position="193"/>
    </location>
</feature>
<accession>A0ABS7EYJ9</accession>
<evidence type="ECO:0000256" key="1">
    <source>
        <dbReference type="ARBA" id="ARBA00009580"/>
    </source>
</evidence>
<name>A0ABS7EYJ9_9PROT</name>
<gene>
    <name evidence="3" type="ORF">K1J50_02580</name>
</gene>
<dbReference type="InterPro" id="IPR016130">
    <property type="entry name" value="Tyr_Pase_AS"/>
</dbReference>
<dbReference type="InterPro" id="IPR026893">
    <property type="entry name" value="Tyr/Ser_Pase_IphP-type"/>
</dbReference>
<dbReference type="Pfam" id="PF13350">
    <property type="entry name" value="Y_phosphatase3"/>
    <property type="match status" value="1"/>
</dbReference>
<evidence type="ECO:0000313" key="4">
    <source>
        <dbReference type="Proteomes" id="UP001519924"/>
    </source>
</evidence>
<dbReference type="PANTHER" id="PTHR31126:SF1">
    <property type="entry name" value="TYROSINE SPECIFIC PROTEIN PHOSPHATASES DOMAIN-CONTAINING PROTEIN"/>
    <property type="match status" value="1"/>
</dbReference>
<reference evidence="3 4" key="1">
    <citation type="submission" date="2021-08" db="EMBL/GenBank/DDBJ databases">
        <title>Caldovatus sediminis gen. nov., sp. nov., a moderately thermophilic bacterium isolated from a hot spring.</title>
        <authorList>
            <person name="Hu C.-J."/>
            <person name="Li W.-J."/>
            <person name="Xian W.-D."/>
        </authorList>
    </citation>
    <scope>NUCLEOTIDE SEQUENCE [LARGE SCALE GENOMIC DNA]</scope>
    <source>
        <strain evidence="3 4">SYSU G05006</strain>
    </source>
</reference>
<dbReference type="EMBL" id="JAHZUY010000003">
    <property type="protein sequence ID" value="MBW8268364.1"/>
    <property type="molecule type" value="Genomic_DNA"/>
</dbReference>
<organism evidence="3 4">
    <name type="scientific">Caldovatus aquaticus</name>
    <dbReference type="NCBI Taxonomy" id="2865671"/>
    <lineage>
        <taxon>Bacteria</taxon>
        <taxon>Pseudomonadati</taxon>
        <taxon>Pseudomonadota</taxon>
        <taxon>Alphaproteobacteria</taxon>
        <taxon>Acetobacterales</taxon>
        <taxon>Roseomonadaceae</taxon>
        <taxon>Caldovatus</taxon>
    </lineage>
</organism>
<comment type="caution">
    <text evidence="3">The sequence shown here is derived from an EMBL/GenBank/DDBJ whole genome shotgun (WGS) entry which is preliminary data.</text>
</comment>
<protein>
    <submittedName>
        <fullName evidence="3">Tyrosine-protein phosphatase</fullName>
    </submittedName>
</protein>
<dbReference type="InterPro" id="IPR000387">
    <property type="entry name" value="Tyr_Pase_dom"/>
</dbReference>
<evidence type="ECO:0000259" key="2">
    <source>
        <dbReference type="PROSITE" id="PS50056"/>
    </source>
</evidence>
<comment type="similarity">
    <text evidence="1">Belongs to the protein-tyrosine phosphatase family.</text>
</comment>
<proteinExistence type="inferred from homology"/>
<dbReference type="Gene3D" id="3.90.190.10">
    <property type="entry name" value="Protein tyrosine phosphatase superfamily"/>
    <property type="match status" value="1"/>
</dbReference>
<sequence length="260" mass="28193">MTRSGIAAAAAEEDLPRLIALEGCSNLRDLGGYRAADGRRVRFGRVFRSASLARLSEADLDALRVLGIRTVCDLRGVRESAAAPSRLPPRDPPEVHPLPIEPTVGASLADLLARGRATGEDVLGLLRRAYEAYATEHLHRYRALFALLLEAPRLPLLFHCSAGKDRTGFGAALLLLALGVPRETAIEDYLATRRFWKRELALPPGADASAAAALLGVHRPLIERALDMAFGPYDSEEAFFAEALGLDADRLARLRDALLE</sequence>
<dbReference type="RefSeq" id="WP_220115863.1">
    <property type="nucleotide sequence ID" value="NZ_JAHZUY010000003.1"/>
</dbReference>
<dbReference type="PROSITE" id="PS50056">
    <property type="entry name" value="TYR_PHOSPHATASE_2"/>
    <property type="match status" value="1"/>
</dbReference>
<dbReference type="PROSITE" id="PS00383">
    <property type="entry name" value="TYR_PHOSPHATASE_1"/>
    <property type="match status" value="1"/>
</dbReference>
<dbReference type="Proteomes" id="UP001519924">
    <property type="component" value="Unassembled WGS sequence"/>
</dbReference>
<evidence type="ECO:0000313" key="3">
    <source>
        <dbReference type="EMBL" id="MBW8268364.1"/>
    </source>
</evidence>
<dbReference type="InterPro" id="IPR029021">
    <property type="entry name" value="Prot-tyrosine_phosphatase-like"/>
</dbReference>
<dbReference type="PANTHER" id="PTHR31126">
    <property type="entry name" value="TYROSINE-PROTEIN PHOSPHATASE"/>
    <property type="match status" value="1"/>
</dbReference>
<keyword evidence="4" id="KW-1185">Reference proteome</keyword>
<dbReference type="SUPFAM" id="SSF52799">
    <property type="entry name" value="(Phosphotyrosine protein) phosphatases II"/>
    <property type="match status" value="1"/>
</dbReference>